<feature type="region of interest" description="Disordered" evidence="1">
    <location>
        <begin position="50"/>
        <end position="80"/>
    </location>
</feature>
<dbReference type="EMBL" id="CCBP010000446">
    <property type="protein sequence ID" value="CDO77224.1"/>
    <property type="molecule type" value="Genomic_DNA"/>
</dbReference>
<protein>
    <submittedName>
        <fullName evidence="2">Uncharacterized protein</fullName>
    </submittedName>
</protein>
<reference evidence="2" key="1">
    <citation type="submission" date="2014-01" db="EMBL/GenBank/DDBJ databases">
        <title>The genome of the white-rot fungus Pycnoporus cinnabarinus: a basidiomycete model with a versatile arsenal for lignocellulosic biomass breakdown.</title>
        <authorList>
            <person name="Levasseur A."/>
            <person name="Lomascolo A."/>
            <person name="Ruiz-Duenas F.J."/>
            <person name="Uzan E."/>
            <person name="Piumi F."/>
            <person name="Kues U."/>
            <person name="Ram A.F.J."/>
            <person name="Murat C."/>
            <person name="Haon M."/>
            <person name="Benoit I."/>
            <person name="Arfi Y."/>
            <person name="Chevret D."/>
            <person name="Drula E."/>
            <person name="Kwon M.J."/>
            <person name="Gouret P."/>
            <person name="Lesage-Meessen L."/>
            <person name="Lombard V."/>
            <person name="Mariette J."/>
            <person name="Noirot C."/>
            <person name="Park J."/>
            <person name="Patyshakuliyeva A."/>
            <person name="Wieneger R.A.B."/>
            <person name="Wosten H.A.B."/>
            <person name="Martin F."/>
            <person name="Coutinho P.M."/>
            <person name="de Vries R."/>
            <person name="Martinez A.T."/>
            <person name="Klopp C."/>
            <person name="Pontarotti P."/>
            <person name="Henrissat B."/>
            <person name="Record E."/>
        </authorList>
    </citation>
    <scope>NUCLEOTIDE SEQUENCE [LARGE SCALE GENOMIC DNA]</scope>
    <source>
        <strain evidence="2">BRFM137</strain>
    </source>
</reference>
<evidence type="ECO:0000313" key="3">
    <source>
        <dbReference type="Proteomes" id="UP000029665"/>
    </source>
</evidence>
<dbReference type="AlphaFoldDB" id="A0A060SYA5"/>
<dbReference type="OrthoDB" id="2980827at2759"/>
<evidence type="ECO:0000313" key="2">
    <source>
        <dbReference type="EMBL" id="CDO77224.1"/>
    </source>
</evidence>
<accession>A0A060SYA5</accession>
<dbReference type="Proteomes" id="UP000029665">
    <property type="component" value="Unassembled WGS sequence"/>
</dbReference>
<dbReference type="OMA" id="RWTEKDF"/>
<gene>
    <name evidence="2" type="ORF">BN946_scf184747.g37</name>
</gene>
<sequence>MQLSIPDQRKKRSSNVSEVTLTPLSPIAFNIFGPKELRKRREEELERRMKDLGFVEQIPPPLPPKDARKTSNPTSRSDRRIPPFSAVAVESENDRDIVLLVDDVSDVETEELPVRSESRAAMLTLFTNAAPSPVDACTKPPMEIAVDVRVETVMSGAVNRTKHRFSRKWVREQRGKRWTEKDFSEILYQLRMLR</sequence>
<organism evidence="2 3">
    <name type="scientific">Pycnoporus cinnabarinus</name>
    <name type="common">Cinnabar-red polypore</name>
    <name type="synonym">Trametes cinnabarina</name>
    <dbReference type="NCBI Taxonomy" id="5643"/>
    <lineage>
        <taxon>Eukaryota</taxon>
        <taxon>Fungi</taxon>
        <taxon>Dikarya</taxon>
        <taxon>Basidiomycota</taxon>
        <taxon>Agaricomycotina</taxon>
        <taxon>Agaricomycetes</taxon>
        <taxon>Polyporales</taxon>
        <taxon>Polyporaceae</taxon>
        <taxon>Trametes</taxon>
    </lineage>
</organism>
<comment type="caution">
    <text evidence="2">The sequence shown here is derived from an EMBL/GenBank/DDBJ whole genome shotgun (WGS) entry which is preliminary data.</text>
</comment>
<proteinExistence type="predicted"/>
<dbReference type="HOGENOM" id="CLU_1660518_0_0_1"/>
<name>A0A060SYA5_PYCCI</name>
<keyword evidence="3" id="KW-1185">Reference proteome</keyword>
<evidence type="ECO:0000256" key="1">
    <source>
        <dbReference type="SAM" id="MobiDB-lite"/>
    </source>
</evidence>